<evidence type="ECO:0000256" key="11">
    <source>
        <dbReference type="ARBA" id="ARBA00022838"/>
    </source>
</evidence>
<protein>
    <recommendedName>
        <fullName evidence="17">DASH complex subunit SPC34</fullName>
    </recommendedName>
    <alternativeName>
        <fullName evidence="18">Outer kinetochore protein SPC34</fullName>
    </alternativeName>
</protein>
<keyword evidence="6" id="KW-0963">Cytoplasm</keyword>
<evidence type="ECO:0000256" key="16">
    <source>
        <dbReference type="ARBA" id="ARBA00023328"/>
    </source>
</evidence>
<keyword evidence="10" id="KW-0159">Chromosome partition</keyword>
<name>A0A167CAS0_9ASCO</name>
<keyword evidence="7" id="KW-0132">Cell division</keyword>
<keyword evidence="9" id="KW-0498">Mitosis</keyword>
<dbReference type="InterPro" id="IPR013966">
    <property type="entry name" value="Spc34"/>
</dbReference>
<keyword evidence="12 19" id="KW-0175">Coiled coil</keyword>
<dbReference type="Pfam" id="PF08657">
    <property type="entry name" value="DASH_Spc34"/>
    <property type="match status" value="2"/>
</dbReference>
<feature type="coiled-coil region" evidence="19">
    <location>
        <begin position="158"/>
        <end position="192"/>
    </location>
</feature>
<accession>A0A167CAS0</accession>
<keyword evidence="8" id="KW-0493">Microtubule</keyword>
<dbReference type="Proteomes" id="UP000189580">
    <property type="component" value="Chromosome c"/>
</dbReference>
<reference evidence="20 21" key="1">
    <citation type="submission" date="2016-02" db="EMBL/GenBank/DDBJ databases">
        <title>Complete genome sequence and transcriptome regulation of the pentose utilising yeast Sugiyamaella lignohabitans.</title>
        <authorList>
            <person name="Bellasio M."/>
            <person name="Peymann A."/>
            <person name="Valli M."/>
            <person name="Sipitzky M."/>
            <person name="Graf A."/>
            <person name="Sauer M."/>
            <person name="Marx H."/>
            <person name="Mattanovich D."/>
        </authorList>
    </citation>
    <scope>NUCLEOTIDE SEQUENCE [LARGE SCALE GENOMIC DNA]</scope>
    <source>
        <strain evidence="20 21">CBS 10342</strain>
    </source>
</reference>
<gene>
    <name evidence="20" type="ORF">AWJ20_4249</name>
</gene>
<dbReference type="RefSeq" id="XP_018733916.1">
    <property type="nucleotide sequence ID" value="XM_018881313.1"/>
</dbReference>
<evidence type="ECO:0000256" key="6">
    <source>
        <dbReference type="ARBA" id="ARBA00022490"/>
    </source>
</evidence>
<evidence type="ECO:0000313" key="20">
    <source>
        <dbReference type="EMBL" id="ANB11439.1"/>
    </source>
</evidence>
<keyword evidence="11" id="KW-0995">Kinetochore</keyword>
<sequence>MEFFTSKIKDTNASIQSIKFRRPGIFTNAVILKPEITSLIQDADNQEQALFQISGKSKQPVRVSHKPSSAGLPTEINSSDELSVDALCTAAERLAQIYPIEGLDSRVAYYRNKADQLNENIFKYEELVESQRRQLLKLNVTVESRGLIPEDQPKFQDAKTAAEEIRRLQEEVQNLESEISLRQQEVQNLEGRLLS</sequence>
<evidence type="ECO:0000256" key="14">
    <source>
        <dbReference type="ARBA" id="ARBA00023242"/>
    </source>
</evidence>
<proteinExistence type="inferred from homology"/>
<evidence type="ECO:0000256" key="8">
    <source>
        <dbReference type="ARBA" id="ARBA00022701"/>
    </source>
</evidence>
<evidence type="ECO:0000256" key="18">
    <source>
        <dbReference type="ARBA" id="ARBA00044346"/>
    </source>
</evidence>
<evidence type="ECO:0000256" key="19">
    <source>
        <dbReference type="SAM" id="Coils"/>
    </source>
</evidence>
<keyword evidence="16" id="KW-0137">Centromere</keyword>
<dbReference type="AlphaFoldDB" id="A0A167CAS0"/>
<dbReference type="GO" id="GO:0042729">
    <property type="term" value="C:DASH complex"/>
    <property type="evidence" value="ECO:0007669"/>
    <property type="project" value="InterPro"/>
</dbReference>
<dbReference type="EMBL" id="CP014500">
    <property type="protein sequence ID" value="ANB11439.1"/>
    <property type="molecule type" value="Genomic_DNA"/>
</dbReference>
<evidence type="ECO:0000256" key="17">
    <source>
        <dbReference type="ARBA" id="ARBA00044112"/>
    </source>
</evidence>
<evidence type="ECO:0000256" key="7">
    <source>
        <dbReference type="ARBA" id="ARBA00022618"/>
    </source>
</evidence>
<keyword evidence="5" id="KW-0158">Chromosome</keyword>
<evidence type="ECO:0000256" key="3">
    <source>
        <dbReference type="ARBA" id="ARBA00004629"/>
    </source>
</evidence>
<feature type="coiled-coil region" evidence="19">
    <location>
        <begin position="100"/>
        <end position="134"/>
    </location>
</feature>
<comment type="subcellular location">
    <subcellularLocation>
        <location evidence="3">Chromosome</location>
        <location evidence="3">Centromere</location>
        <location evidence="3">Kinetochore</location>
    </subcellularLocation>
    <subcellularLocation>
        <location evidence="2">Cytoplasm</location>
        <location evidence="2">Cytoskeleton</location>
        <location evidence="2">Spindle</location>
    </subcellularLocation>
    <subcellularLocation>
        <location evidence="1">Nucleus</location>
    </subcellularLocation>
</comment>
<dbReference type="GO" id="GO:0005876">
    <property type="term" value="C:spindle microtubule"/>
    <property type="evidence" value="ECO:0007669"/>
    <property type="project" value="InterPro"/>
</dbReference>
<organism evidence="20 21">
    <name type="scientific">Sugiyamaella lignohabitans</name>
    <dbReference type="NCBI Taxonomy" id="796027"/>
    <lineage>
        <taxon>Eukaryota</taxon>
        <taxon>Fungi</taxon>
        <taxon>Dikarya</taxon>
        <taxon>Ascomycota</taxon>
        <taxon>Saccharomycotina</taxon>
        <taxon>Dipodascomycetes</taxon>
        <taxon>Dipodascales</taxon>
        <taxon>Trichomonascaceae</taxon>
        <taxon>Sugiyamaella</taxon>
    </lineage>
</organism>
<evidence type="ECO:0000256" key="15">
    <source>
        <dbReference type="ARBA" id="ARBA00023306"/>
    </source>
</evidence>
<dbReference type="KEGG" id="slb:AWJ20_4249"/>
<evidence type="ECO:0000256" key="13">
    <source>
        <dbReference type="ARBA" id="ARBA00023212"/>
    </source>
</evidence>
<evidence type="ECO:0000256" key="12">
    <source>
        <dbReference type="ARBA" id="ARBA00023054"/>
    </source>
</evidence>
<keyword evidence="15" id="KW-0131">Cell cycle</keyword>
<dbReference type="GO" id="GO:0051301">
    <property type="term" value="P:cell division"/>
    <property type="evidence" value="ECO:0007669"/>
    <property type="project" value="UniProtKB-KW"/>
</dbReference>
<evidence type="ECO:0000256" key="2">
    <source>
        <dbReference type="ARBA" id="ARBA00004186"/>
    </source>
</evidence>
<evidence type="ECO:0000313" key="21">
    <source>
        <dbReference type="Proteomes" id="UP000189580"/>
    </source>
</evidence>
<evidence type="ECO:0000256" key="5">
    <source>
        <dbReference type="ARBA" id="ARBA00022454"/>
    </source>
</evidence>
<dbReference type="GO" id="GO:0008608">
    <property type="term" value="P:attachment of spindle microtubules to kinetochore"/>
    <property type="evidence" value="ECO:0007669"/>
    <property type="project" value="InterPro"/>
</dbReference>
<evidence type="ECO:0000256" key="1">
    <source>
        <dbReference type="ARBA" id="ARBA00004123"/>
    </source>
</evidence>
<evidence type="ECO:0000256" key="4">
    <source>
        <dbReference type="ARBA" id="ARBA00008491"/>
    </source>
</evidence>
<evidence type="ECO:0000256" key="10">
    <source>
        <dbReference type="ARBA" id="ARBA00022829"/>
    </source>
</evidence>
<dbReference type="OrthoDB" id="10016597at2759"/>
<dbReference type="GeneID" id="30036360"/>
<keyword evidence="14" id="KW-0539">Nucleus</keyword>
<comment type="similarity">
    <text evidence="4">Belongs to the DASH complex SPC34 family.</text>
</comment>
<keyword evidence="21" id="KW-1185">Reference proteome</keyword>
<keyword evidence="13" id="KW-0206">Cytoskeleton</keyword>
<evidence type="ECO:0000256" key="9">
    <source>
        <dbReference type="ARBA" id="ARBA00022776"/>
    </source>
</evidence>